<organism evidence="2 3">
    <name type="scientific">Candidatus Liptonbacteria bacterium RIFCSPLOWO2_01_FULL_53_13</name>
    <dbReference type="NCBI Taxonomy" id="1798651"/>
    <lineage>
        <taxon>Bacteria</taxon>
        <taxon>Candidatus Liptoniibacteriota</taxon>
    </lineage>
</organism>
<proteinExistence type="predicted"/>
<gene>
    <name evidence="2" type="ORF">A2946_03885</name>
</gene>
<dbReference type="Proteomes" id="UP000178348">
    <property type="component" value="Unassembled WGS sequence"/>
</dbReference>
<evidence type="ECO:0000313" key="2">
    <source>
        <dbReference type="EMBL" id="OGZ00874.1"/>
    </source>
</evidence>
<dbReference type="EMBL" id="MHLB01000055">
    <property type="protein sequence ID" value="OGZ00874.1"/>
    <property type="molecule type" value="Genomic_DNA"/>
</dbReference>
<protein>
    <recommendedName>
        <fullName evidence="1">DUF8128 domain-containing protein</fullName>
    </recommendedName>
</protein>
<reference evidence="2 3" key="1">
    <citation type="journal article" date="2016" name="Nat. Commun.">
        <title>Thousands of microbial genomes shed light on interconnected biogeochemical processes in an aquifer system.</title>
        <authorList>
            <person name="Anantharaman K."/>
            <person name="Brown C.T."/>
            <person name="Hug L.A."/>
            <person name="Sharon I."/>
            <person name="Castelle C.J."/>
            <person name="Probst A.J."/>
            <person name="Thomas B.C."/>
            <person name="Singh A."/>
            <person name="Wilkins M.J."/>
            <person name="Karaoz U."/>
            <person name="Brodie E.L."/>
            <person name="Williams K.H."/>
            <person name="Hubbard S.S."/>
            <person name="Banfield J.F."/>
        </authorList>
    </citation>
    <scope>NUCLEOTIDE SEQUENCE [LARGE SCALE GENOMIC DNA]</scope>
</reference>
<evidence type="ECO:0000313" key="3">
    <source>
        <dbReference type="Proteomes" id="UP000178348"/>
    </source>
</evidence>
<name>A0A1G2CHI8_9BACT</name>
<comment type="caution">
    <text evidence="2">The sequence shown here is derived from an EMBL/GenBank/DDBJ whole genome shotgun (WGS) entry which is preliminary data.</text>
</comment>
<accession>A0A1G2CHI8</accession>
<sequence length="458" mass="53298">MSFDFGAIWDGIGFVLQRTWWFWAYLLVWPLFRSTWRAWREEVYIHHEEINEFKCTLFEIIIPREINVSPRGMEQVLSAIHQLKNAPGDLEEWWIDGEVTRWHSLEIASMGGEVHLYIRVAKPECNKLVQAAFFAFYPDIELVEVEDYVNRMPKNVAEMHAQGYDLWGAELYLRKEGAYPTRTYLDFESPDEDKQYDPVSALIELMAKAHKEEIVALQILIAPVGPEWAHVYEGLVKELSKKEGEKAHSSLTSSLDFPGGPMPSLAAEGHKDELGNRFFKSFMRSPGETDVLKAVEQNLSKSAFETLIRFVYFSPEPLFDDTFPRRGLTGAFNQYSAVDLNQFVRNDKMATRVKLWDFPFILPKLRKEYRKSRMLYNYRGRKMPPETVMGKLMTSFFMNWNFWSKTYFMTTQCVATIFHPPTKMVLTGPHIKRMDSKKAGPPAGLAIFGEEEEIERYQ</sequence>
<dbReference type="AlphaFoldDB" id="A0A1G2CHI8"/>
<evidence type="ECO:0000259" key="1">
    <source>
        <dbReference type="Pfam" id="PF26449"/>
    </source>
</evidence>
<feature type="domain" description="DUF8128" evidence="1">
    <location>
        <begin position="65"/>
        <end position="346"/>
    </location>
</feature>
<dbReference type="Pfam" id="PF26449">
    <property type="entry name" value="DUF8128"/>
    <property type="match status" value="1"/>
</dbReference>
<dbReference type="InterPro" id="IPR058441">
    <property type="entry name" value="DUF8128"/>
</dbReference>